<gene>
    <name evidence="2" type="ORF">ACFSCS_00245</name>
</gene>
<dbReference type="InterPro" id="IPR012337">
    <property type="entry name" value="RNaseH-like_sf"/>
</dbReference>
<sequence length="602" mass="65507">MSRSQPMTSSVQPSFADLGTPLAEVTFVVVDLETTGGAEDSAITEVGAVKVRGGEIVGEFQTLVNPGSHIPAMIAVLTGITDQMVATSPRIEQVLPSFLEFSRGAVLVAHNAGFDIGFLKRACAAQETPWPGFAVVDTVALARQVLLRDEVRNCKLSTLAAHFGATTVPNHRALSDARATVDVLHGLLERVGNLGVDTLEDLTEFTRRVSPQRRAKRVWAKDLPTGPGVYCFYADHHTSGGATRREVLYVGKSVNIRTRVRSYFTAAEKRGRMEEMVRVATGVEAHPCATELEAAVRELRMIAAHSPRYNRRSRNQSRLLWVKLTREHFPRLSVVRGVLDDQARYWGPFSSRQAADEAVLALYDAFPVRQCTKRLSRRTASQSCALAEMGRCLAPCELREGVERDYQAMVDELHQALSSDVRPVLRTVGRRMGRLVAQQRYEEAQVLSARLSGYARTTLRGQRMASVAGCRQIVAALPREGGGWQIHVLRHGRLAAAVVSLPGEVPQRVAREAVAAAGTVLPPVEGMPAASIEECEMLCSWLETPGVRLIDIDGDWSWPRHVGLAEGDLARLTLAEQTVAELTAPVDAAASLAGELPAPLAG</sequence>
<dbReference type="CDD" id="cd06127">
    <property type="entry name" value="DEDDh"/>
    <property type="match status" value="1"/>
</dbReference>
<dbReference type="PANTHER" id="PTHR30562">
    <property type="entry name" value="UVRC/OXIDOREDUCTASE"/>
    <property type="match status" value="1"/>
</dbReference>
<evidence type="ECO:0000313" key="3">
    <source>
        <dbReference type="Proteomes" id="UP001597326"/>
    </source>
</evidence>
<dbReference type="EMBL" id="JBHUFZ010000001">
    <property type="protein sequence ID" value="MFD1888618.1"/>
    <property type="molecule type" value="Genomic_DNA"/>
</dbReference>
<dbReference type="Gene3D" id="3.30.420.10">
    <property type="entry name" value="Ribonuclease H-like superfamily/Ribonuclease H"/>
    <property type="match status" value="1"/>
</dbReference>
<dbReference type="Pfam" id="PF00929">
    <property type="entry name" value="RNase_T"/>
    <property type="match status" value="1"/>
</dbReference>
<dbReference type="CDD" id="cd10434">
    <property type="entry name" value="GIY-YIG_UvrC_Cho"/>
    <property type="match status" value="1"/>
</dbReference>
<dbReference type="InterPro" id="IPR036397">
    <property type="entry name" value="RNaseH_sf"/>
</dbReference>
<dbReference type="InterPro" id="IPR035901">
    <property type="entry name" value="GIY-YIG_endonuc_sf"/>
</dbReference>
<dbReference type="RefSeq" id="WP_343871687.1">
    <property type="nucleotide sequence ID" value="NZ_BAAAIX010000001.1"/>
</dbReference>
<protein>
    <submittedName>
        <fullName evidence="2">DEDD exonuclease domain-containing protein</fullName>
    </submittedName>
</protein>
<dbReference type="NCBIfam" id="NF005907">
    <property type="entry name" value="PRK07883.1-5"/>
    <property type="match status" value="1"/>
</dbReference>
<evidence type="ECO:0000259" key="1">
    <source>
        <dbReference type="PROSITE" id="PS50164"/>
    </source>
</evidence>
<keyword evidence="2" id="KW-0269">Exonuclease</keyword>
<keyword evidence="2" id="KW-0378">Hydrolase</keyword>
<dbReference type="InterPro" id="IPR000305">
    <property type="entry name" value="GIY-YIG_endonuc"/>
</dbReference>
<evidence type="ECO:0000313" key="2">
    <source>
        <dbReference type="EMBL" id="MFD1888618.1"/>
    </source>
</evidence>
<dbReference type="SUPFAM" id="SSF53098">
    <property type="entry name" value="Ribonuclease H-like"/>
    <property type="match status" value="1"/>
</dbReference>
<dbReference type="InterPro" id="IPR047296">
    <property type="entry name" value="GIY-YIG_UvrC_Cho"/>
</dbReference>
<dbReference type="Proteomes" id="UP001597326">
    <property type="component" value="Unassembled WGS sequence"/>
</dbReference>
<accession>A0ABW4RT68</accession>
<dbReference type="SMART" id="SM00465">
    <property type="entry name" value="GIYc"/>
    <property type="match status" value="1"/>
</dbReference>
<comment type="caution">
    <text evidence="2">The sequence shown here is derived from an EMBL/GenBank/DDBJ whole genome shotgun (WGS) entry which is preliminary data.</text>
</comment>
<reference evidence="3" key="1">
    <citation type="journal article" date="2019" name="Int. J. Syst. Evol. Microbiol.">
        <title>The Global Catalogue of Microorganisms (GCM) 10K type strain sequencing project: providing services to taxonomists for standard genome sequencing and annotation.</title>
        <authorList>
            <consortium name="The Broad Institute Genomics Platform"/>
            <consortium name="The Broad Institute Genome Sequencing Center for Infectious Disease"/>
            <person name="Wu L."/>
            <person name="Ma J."/>
        </authorList>
    </citation>
    <scope>NUCLEOTIDE SEQUENCE [LARGE SCALE GENOMIC DNA]</scope>
    <source>
        <strain evidence="3">CAIM 431</strain>
    </source>
</reference>
<dbReference type="NCBIfam" id="NF005905">
    <property type="entry name" value="PRK07883.1-3"/>
    <property type="match status" value="1"/>
</dbReference>
<dbReference type="GO" id="GO:0004527">
    <property type="term" value="F:exonuclease activity"/>
    <property type="evidence" value="ECO:0007669"/>
    <property type="project" value="UniProtKB-KW"/>
</dbReference>
<keyword evidence="2" id="KW-0540">Nuclease</keyword>
<keyword evidence="3" id="KW-1185">Reference proteome</keyword>
<dbReference type="InterPro" id="IPR050066">
    <property type="entry name" value="UvrABC_protein_C"/>
</dbReference>
<dbReference type="InterPro" id="IPR013520">
    <property type="entry name" value="Ribonucl_H"/>
</dbReference>
<dbReference type="InterPro" id="IPR006054">
    <property type="entry name" value="DnaQ"/>
</dbReference>
<dbReference type="NCBIfam" id="TIGR00573">
    <property type="entry name" value="dnaq"/>
    <property type="match status" value="1"/>
</dbReference>
<organism evidence="2 3">
    <name type="scientific">Luteococcus peritonei</name>
    <dbReference type="NCBI Taxonomy" id="88874"/>
    <lineage>
        <taxon>Bacteria</taxon>
        <taxon>Bacillati</taxon>
        <taxon>Actinomycetota</taxon>
        <taxon>Actinomycetes</taxon>
        <taxon>Propionibacteriales</taxon>
        <taxon>Propionibacteriaceae</taxon>
        <taxon>Luteococcus</taxon>
    </lineage>
</organism>
<dbReference type="PROSITE" id="PS50164">
    <property type="entry name" value="GIY_YIG"/>
    <property type="match status" value="1"/>
</dbReference>
<proteinExistence type="predicted"/>
<dbReference type="SMART" id="SM00479">
    <property type="entry name" value="EXOIII"/>
    <property type="match status" value="1"/>
</dbReference>
<name>A0ABW4RT68_9ACTN</name>
<dbReference type="SUPFAM" id="SSF82771">
    <property type="entry name" value="GIY-YIG endonuclease"/>
    <property type="match status" value="1"/>
</dbReference>
<feature type="domain" description="GIY-YIG" evidence="1">
    <location>
        <begin position="225"/>
        <end position="311"/>
    </location>
</feature>
<dbReference type="PANTHER" id="PTHR30562:SF1">
    <property type="entry name" value="UVRABC SYSTEM PROTEIN C"/>
    <property type="match status" value="1"/>
</dbReference>
<dbReference type="Gene3D" id="3.40.1440.10">
    <property type="entry name" value="GIY-YIG endonuclease"/>
    <property type="match status" value="1"/>
</dbReference>